<proteinExistence type="predicted"/>
<keyword evidence="1" id="KW-0472">Membrane</keyword>
<evidence type="ECO:0000313" key="2">
    <source>
        <dbReference type="EMBL" id="ABU23907.1"/>
    </source>
</evidence>
<organism evidence="2 3">
    <name type="scientific">Prochlorococcus marinus (strain NATL2A)</name>
    <dbReference type="NCBI Taxonomy" id="59920"/>
    <lineage>
        <taxon>Bacteria</taxon>
        <taxon>Bacillati</taxon>
        <taxon>Cyanobacteriota</taxon>
        <taxon>Cyanophyceae</taxon>
        <taxon>Synechococcales</taxon>
        <taxon>Prochlorococcaceae</taxon>
        <taxon>Prochlorococcus</taxon>
    </lineage>
</organism>
<dbReference type="AlphaFoldDB" id="A7MDG9"/>
<dbReference type="EMBL" id="CP000095">
    <property type="protein sequence ID" value="ABU23907.1"/>
    <property type="molecule type" value="Genomic_DNA"/>
</dbReference>
<gene>
    <name evidence="2" type="ordered locus">PMN2A_1973</name>
</gene>
<keyword evidence="1" id="KW-1133">Transmembrane helix</keyword>
<dbReference type="Proteomes" id="UP000002535">
    <property type="component" value="Chromosome"/>
</dbReference>
<protein>
    <submittedName>
        <fullName evidence="2">Uncharacterized protein</fullName>
    </submittedName>
</protein>
<name>A7MDG9_PROMT</name>
<sequence>MLESLDPFQQLLLGVTSVGVLMILLVIILTASPNFENTDRLKKILDFLEKKK</sequence>
<reference evidence="2 3" key="1">
    <citation type="journal article" date="2007" name="PLoS Genet.">
        <title>Patterns and implications of gene gain and loss in the evolution of Prochlorococcus.</title>
        <authorList>
            <person name="Kettler G.C."/>
            <person name="Martiny A.C."/>
            <person name="Huang K."/>
            <person name="Zucker J."/>
            <person name="Coleman M.L."/>
            <person name="Rodrigue S."/>
            <person name="Chen F."/>
            <person name="Lapidus A."/>
            <person name="Ferriera S."/>
            <person name="Johnson J."/>
            <person name="Steglich C."/>
            <person name="Church G.M."/>
            <person name="Richardson P."/>
            <person name="Chisholm S.W."/>
        </authorList>
    </citation>
    <scope>NUCLEOTIDE SEQUENCE [LARGE SCALE GENOMIC DNA]</scope>
    <source>
        <strain evidence="2 3">NATL2A</strain>
    </source>
</reference>
<dbReference type="STRING" id="59920.PMN2A_1973"/>
<dbReference type="HOGENOM" id="CLU_3083476_0_0_3"/>
<keyword evidence="1" id="KW-0812">Transmembrane</keyword>
<keyword evidence="3" id="KW-1185">Reference proteome</keyword>
<feature type="transmembrane region" description="Helical" evidence="1">
    <location>
        <begin position="12"/>
        <end position="32"/>
    </location>
</feature>
<dbReference type="KEGG" id="pmn:PMN2A_1973"/>
<accession>A7MDG9</accession>
<evidence type="ECO:0000313" key="3">
    <source>
        <dbReference type="Proteomes" id="UP000002535"/>
    </source>
</evidence>
<evidence type="ECO:0000256" key="1">
    <source>
        <dbReference type="SAM" id="Phobius"/>
    </source>
</evidence>
<dbReference type="RefSeq" id="WP_011294969.1">
    <property type="nucleotide sequence ID" value="NC_007335.2"/>
</dbReference>